<dbReference type="PANTHER" id="PTHR10738">
    <property type="entry name" value="PROTEIN ARGININE N-METHYLTRANSFERASE 5"/>
    <property type="match status" value="1"/>
</dbReference>
<sequence length="493" mass="55991">MPLGESEVDEETNLIGVETEFDFQMSRVVEFNIQIGKFDFVVAPLMSADYRPSLIPNFHFGTFENSEPFVETDMSMEASLWNNHVAGKISTWIDLDSEDETLRMDSEIVLRREIDLASYLALEACLLPAPKGTSCANYARCVNHILHSLPKCCTMQLWLRIPLGKTDDDSLVDYWKTWNSFRVLCEHHSRLRIALDNLGIQASDNSLACWYGEPVAAFILHTDSFSSNQNGRLDLSMHLQKLITVFFKHFIQVIKSEAESCYFWKSDFPDNPSSNPILLEPAHLPGKLHKTSFVHDTLLFNLINKNTAYLMARSSLHKWSSVTIRWKIEGRLRPAFIVIQASSLTLLINCDNFSMAKTNKHEVPLADSSARAKIIISTEPLHTKAIAEDPHETHSTADSQRHPLQPYRLYIALLFLQSDSLTAEERREPLKRNAQALIYLNMEQDTRKYELYKKAICQALVDRVSDEKASEITTVLVIVGAGRGILVKTSVQV</sequence>
<keyword evidence="5" id="KW-1185">Reference proteome</keyword>
<feature type="domain" description="PRMT5 TIM barrel" evidence="3">
    <location>
        <begin position="37"/>
        <end position="257"/>
    </location>
</feature>
<dbReference type="InterPro" id="IPR035247">
    <property type="entry name" value="PRMT5_TIM"/>
</dbReference>
<evidence type="ECO:0000256" key="1">
    <source>
        <dbReference type="ARBA" id="ARBA00022691"/>
    </source>
</evidence>
<dbReference type="Proteomes" id="UP001367508">
    <property type="component" value="Unassembled WGS sequence"/>
</dbReference>
<gene>
    <name evidence="4" type="ORF">VNO77_30482</name>
</gene>
<dbReference type="GO" id="GO:0006355">
    <property type="term" value="P:regulation of DNA-templated transcription"/>
    <property type="evidence" value="ECO:0007669"/>
    <property type="project" value="TreeGrafter"/>
</dbReference>
<keyword evidence="1" id="KW-0949">S-adenosyl-L-methionine</keyword>
<dbReference type="InterPro" id="IPR025799">
    <property type="entry name" value="Arg_MeTrfase"/>
</dbReference>
<dbReference type="GO" id="GO:0016274">
    <property type="term" value="F:protein-arginine N-methyltransferase activity"/>
    <property type="evidence" value="ECO:0007669"/>
    <property type="project" value="InterPro"/>
</dbReference>
<dbReference type="Pfam" id="PF17285">
    <property type="entry name" value="PRMT5_TIM"/>
    <property type="match status" value="1"/>
</dbReference>
<evidence type="ECO:0000313" key="5">
    <source>
        <dbReference type="Proteomes" id="UP001367508"/>
    </source>
</evidence>
<evidence type="ECO:0000313" key="4">
    <source>
        <dbReference type="EMBL" id="KAK7320736.1"/>
    </source>
</evidence>
<evidence type="ECO:0000259" key="2">
    <source>
        <dbReference type="Pfam" id="PF05185"/>
    </source>
</evidence>
<dbReference type="EMBL" id="JAYMYQ010000007">
    <property type="protein sequence ID" value="KAK7320736.1"/>
    <property type="molecule type" value="Genomic_DNA"/>
</dbReference>
<protein>
    <submittedName>
        <fullName evidence="4">Uncharacterized protein</fullName>
    </submittedName>
</protein>
<dbReference type="GO" id="GO:0005634">
    <property type="term" value="C:nucleus"/>
    <property type="evidence" value="ECO:0007669"/>
    <property type="project" value="TreeGrafter"/>
</dbReference>
<dbReference type="Gene3D" id="3.20.20.150">
    <property type="entry name" value="Divalent-metal-dependent TIM barrel enzymes"/>
    <property type="match status" value="1"/>
</dbReference>
<dbReference type="AlphaFoldDB" id="A0AAN9Q398"/>
<dbReference type="GO" id="GO:0005829">
    <property type="term" value="C:cytosol"/>
    <property type="evidence" value="ECO:0007669"/>
    <property type="project" value="TreeGrafter"/>
</dbReference>
<accession>A0AAN9Q398</accession>
<name>A0AAN9Q398_CANGL</name>
<dbReference type="InterPro" id="IPR029063">
    <property type="entry name" value="SAM-dependent_MTases_sf"/>
</dbReference>
<reference evidence="4 5" key="1">
    <citation type="submission" date="2024-01" db="EMBL/GenBank/DDBJ databases">
        <title>The genomes of 5 underutilized Papilionoideae crops provide insights into root nodulation and disease resistanc.</title>
        <authorList>
            <person name="Jiang F."/>
        </authorList>
    </citation>
    <scope>NUCLEOTIDE SEQUENCE [LARGE SCALE GENOMIC DNA]</scope>
    <source>
        <strain evidence="4">LVBAO_FW01</strain>
        <tissue evidence="4">Leaves</tissue>
    </source>
</reference>
<dbReference type="InterPro" id="IPR035075">
    <property type="entry name" value="PRMT5"/>
</dbReference>
<proteinExistence type="predicted"/>
<comment type="caution">
    <text evidence="4">The sequence shown here is derived from an EMBL/GenBank/DDBJ whole genome shotgun (WGS) entry which is preliminary data.</text>
</comment>
<organism evidence="4 5">
    <name type="scientific">Canavalia gladiata</name>
    <name type="common">Sword bean</name>
    <name type="synonym">Dolichos gladiatus</name>
    <dbReference type="NCBI Taxonomy" id="3824"/>
    <lineage>
        <taxon>Eukaryota</taxon>
        <taxon>Viridiplantae</taxon>
        <taxon>Streptophyta</taxon>
        <taxon>Embryophyta</taxon>
        <taxon>Tracheophyta</taxon>
        <taxon>Spermatophyta</taxon>
        <taxon>Magnoliopsida</taxon>
        <taxon>eudicotyledons</taxon>
        <taxon>Gunneridae</taxon>
        <taxon>Pentapetalae</taxon>
        <taxon>rosids</taxon>
        <taxon>fabids</taxon>
        <taxon>Fabales</taxon>
        <taxon>Fabaceae</taxon>
        <taxon>Papilionoideae</taxon>
        <taxon>50 kb inversion clade</taxon>
        <taxon>NPAAA clade</taxon>
        <taxon>indigoferoid/millettioid clade</taxon>
        <taxon>Phaseoleae</taxon>
        <taxon>Canavalia</taxon>
    </lineage>
</organism>
<evidence type="ECO:0000259" key="3">
    <source>
        <dbReference type="Pfam" id="PF17285"/>
    </source>
</evidence>
<dbReference type="PANTHER" id="PTHR10738:SF0">
    <property type="entry name" value="PROTEIN ARGININE N-METHYLTRANSFERASE 5"/>
    <property type="match status" value="1"/>
</dbReference>
<feature type="domain" description="PRMT5 arginine-N-methyltransferase" evidence="2">
    <location>
        <begin position="428"/>
        <end position="492"/>
    </location>
</feature>
<dbReference type="Gene3D" id="3.40.50.150">
    <property type="entry name" value="Vaccinia Virus protein VP39"/>
    <property type="match status" value="1"/>
</dbReference>
<dbReference type="Pfam" id="PF05185">
    <property type="entry name" value="PRMT5"/>
    <property type="match status" value="1"/>
</dbReference>